<dbReference type="OrthoDB" id="435402at2759"/>
<feature type="compositionally biased region" description="Basic and acidic residues" evidence="1">
    <location>
        <begin position="416"/>
        <end position="431"/>
    </location>
</feature>
<dbReference type="GO" id="GO:0033167">
    <property type="term" value="C:ARC complex"/>
    <property type="evidence" value="ECO:0007669"/>
    <property type="project" value="InterPro"/>
</dbReference>
<feature type="region of interest" description="Disordered" evidence="1">
    <location>
        <begin position="1"/>
        <end position="26"/>
    </location>
</feature>
<protein>
    <submittedName>
        <fullName evidence="2">Argonaute complex, subunit Arb1</fullName>
    </submittedName>
</protein>
<name>A0A168BIL1_9HYPO</name>
<evidence type="ECO:0000313" key="3">
    <source>
        <dbReference type="Proteomes" id="UP000078544"/>
    </source>
</evidence>
<proteinExistence type="predicted"/>
<dbReference type="Proteomes" id="UP000078544">
    <property type="component" value="Unassembled WGS sequence"/>
</dbReference>
<reference evidence="2 3" key="1">
    <citation type="journal article" date="2016" name="Genome Biol. Evol.">
        <title>Divergent and convergent evolution of fungal pathogenicity.</title>
        <authorList>
            <person name="Shang Y."/>
            <person name="Xiao G."/>
            <person name="Zheng P."/>
            <person name="Cen K."/>
            <person name="Zhan S."/>
            <person name="Wang C."/>
        </authorList>
    </citation>
    <scope>NUCLEOTIDE SEQUENCE [LARGE SCALE GENOMIC DNA]</scope>
    <source>
        <strain evidence="2 3">RCEF 2490</strain>
    </source>
</reference>
<dbReference type="GO" id="GO:0031047">
    <property type="term" value="P:regulatory ncRNA-mediated gene silencing"/>
    <property type="evidence" value="ECO:0007669"/>
    <property type="project" value="InterPro"/>
</dbReference>
<evidence type="ECO:0000256" key="1">
    <source>
        <dbReference type="SAM" id="MobiDB-lite"/>
    </source>
</evidence>
<gene>
    <name evidence="2" type="ORF">AAL_04587</name>
</gene>
<dbReference type="InterPro" id="IPR018606">
    <property type="entry name" value="Arb1"/>
</dbReference>
<feature type="region of interest" description="Disordered" evidence="1">
    <location>
        <begin position="415"/>
        <end position="438"/>
    </location>
</feature>
<comment type="caution">
    <text evidence="2">The sequence shown here is derived from an EMBL/GenBank/DDBJ whole genome shotgun (WGS) entry which is preliminary data.</text>
</comment>
<accession>A0A168BIL1</accession>
<evidence type="ECO:0000313" key="2">
    <source>
        <dbReference type="EMBL" id="KZZ95356.1"/>
    </source>
</evidence>
<organism evidence="2 3">
    <name type="scientific">Moelleriella libera RCEF 2490</name>
    <dbReference type="NCBI Taxonomy" id="1081109"/>
    <lineage>
        <taxon>Eukaryota</taxon>
        <taxon>Fungi</taxon>
        <taxon>Dikarya</taxon>
        <taxon>Ascomycota</taxon>
        <taxon>Pezizomycotina</taxon>
        <taxon>Sordariomycetes</taxon>
        <taxon>Hypocreomycetidae</taxon>
        <taxon>Hypocreales</taxon>
        <taxon>Clavicipitaceae</taxon>
        <taxon>Moelleriella</taxon>
    </lineage>
</organism>
<dbReference type="EMBL" id="AZGY01000009">
    <property type="protein sequence ID" value="KZZ95356.1"/>
    <property type="molecule type" value="Genomic_DNA"/>
</dbReference>
<dbReference type="AlphaFoldDB" id="A0A168BIL1"/>
<keyword evidence="3" id="KW-1185">Reference proteome</keyword>
<sequence length="438" mass="49180">MPKKTRSKPLAQRGPTALPRNRGTGFEEYFADPPMTPNEAAEEKLEIYAQAIPFEEYDFPVEALGPADFLCRRMQSCVQRFRSRRRLGDRAIYFNEYLFLGGIDTSPQAFGGLDPAELKEMTPAQRRDAAATDVVHGASGADERFYDGNDEHWTVDFAGVTAGFFSVSLVPMTGFQPQKLEAAIGVVENFLRYVLQHEVCPEYSDNVNAAMGLCRQAKIEWPMLNAFECGLPGCFNLAAAELFCPFEKHDWSFRSFRVPDGFDARTTFLSACALCDEAGTLTAVKEGKVHVSRNFTCTVEIVKLEAPSETLASRFAGLNIEAYGNAIEPLGKVYFELAAIEDGTYRPPKSAAFIDTNFWIYLEEELIACLLPKMKMEITVTTLNTGIRFIKSMAKIVPSFYTFLPQQLMKHYVQPRKNDRPAPSVRDRDNEVMECDED</sequence>
<dbReference type="STRING" id="1081109.A0A168BIL1"/>
<dbReference type="Pfam" id="PF09692">
    <property type="entry name" value="Arb1"/>
    <property type="match status" value="1"/>
</dbReference>